<sequence>MSFSSFSRSGLARQLVSEGFTQDESEFAVANVGADWDEQAAKKASEYPSYSSFSQSGLARQLTSEGFTQSEAEAAAAKAFR</sequence>
<dbReference type="EMBL" id="QKNV01000037">
    <property type="protein sequence ID" value="PZA22325.1"/>
    <property type="molecule type" value="Genomic_DNA"/>
</dbReference>
<dbReference type="InterPro" id="IPR036388">
    <property type="entry name" value="WH-like_DNA-bd_sf"/>
</dbReference>
<gene>
    <name evidence="2" type="ORF">DMO24_05625</name>
</gene>
<comment type="caution">
    <text evidence="2">The sequence shown here is derived from an EMBL/GenBank/DDBJ whole genome shotgun (WGS) entry which is preliminary data.</text>
</comment>
<evidence type="ECO:0000259" key="1">
    <source>
        <dbReference type="Pfam" id="PF07553"/>
    </source>
</evidence>
<keyword evidence="3" id="KW-1185">Reference proteome</keyword>
<evidence type="ECO:0000313" key="2">
    <source>
        <dbReference type="EMBL" id="PZA22325.1"/>
    </source>
</evidence>
<dbReference type="Pfam" id="PF07553">
    <property type="entry name" value="Lipoprotein_Ltp"/>
    <property type="match status" value="2"/>
</dbReference>
<dbReference type="InterPro" id="IPR011434">
    <property type="entry name" value="Ltp-like_HTH"/>
</dbReference>
<name>A0A323VC90_9ACTN</name>
<evidence type="ECO:0000313" key="3">
    <source>
        <dbReference type="Proteomes" id="UP000247602"/>
    </source>
</evidence>
<accession>A0A323VC90</accession>
<dbReference type="OrthoDB" id="2004788at2"/>
<dbReference type="Proteomes" id="UP000247602">
    <property type="component" value="Unassembled WGS sequence"/>
</dbReference>
<protein>
    <recommendedName>
        <fullName evidence="1">Putative host cell surface-exposed lipoprotein Ltp-like HTH region domain-containing protein</fullName>
    </recommendedName>
</protein>
<dbReference type="Gene3D" id="1.10.10.10">
    <property type="entry name" value="Winged helix-like DNA-binding domain superfamily/Winged helix DNA-binding domain"/>
    <property type="match status" value="2"/>
</dbReference>
<feature type="domain" description="Putative host cell surface-exposed lipoprotein Ltp-like HTH region" evidence="1">
    <location>
        <begin position="35"/>
        <end position="73"/>
    </location>
</feature>
<organism evidence="2 3">
    <name type="scientific">Modestobacter versicolor</name>
    <dbReference type="NCBI Taxonomy" id="429133"/>
    <lineage>
        <taxon>Bacteria</taxon>
        <taxon>Bacillati</taxon>
        <taxon>Actinomycetota</taxon>
        <taxon>Actinomycetes</taxon>
        <taxon>Geodermatophilales</taxon>
        <taxon>Geodermatophilaceae</taxon>
        <taxon>Modestobacter</taxon>
    </lineage>
</organism>
<proteinExistence type="predicted"/>
<reference evidence="2 3" key="1">
    <citation type="submission" date="2018-06" db="EMBL/GenBank/DDBJ databases">
        <title>Draft genome sequence of Modestobacter versicolor CP153-2.</title>
        <authorList>
            <person name="Gundlapally S.R."/>
        </authorList>
    </citation>
    <scope>NUCLEOTIDE SEQUENCE [LARGE SCALE GENOMIC DNA]</scope>
    <source>
        <strain evidence="2 3">CP153-2</strain>
    </source>
</reference>
<feature type="domain" description="Putative host cell surface-exposed lipoprotein Ltp-like HTH region" evidence="1">
    <location>
        <begin position="2"/>
        <end position="32"/>
    </location>
</feature>
<dbReference type="AlphaFoldDB" id="A0A323VC90"/>